<gene>
    <name evidence="1" type="ORF">F5544_04060</name>
</gene>
<reference evidence="1 2" key="1">
    <citation type="journal article" date="2019" name="ACS Chem. Biol.">
        <title>Identification and Mobilization of a Cryptic Antibiotic Biosynthesis Gene Locus from a Human-Pathogenic Nocardia Isolate.</title>
        <authorList>
            <person name="Herisse M."/>
            <person name="Ishida K."/>
            <person name="Porter J.L."/>
            <person name="Howden B."/>
            <person name="Hertweck C."/>
            <person name="Stinear T.P."/>
            <person name="Pidot S.J."/>
        </authorList>
    </citation>
    <scope>NUCLEOTIDE SEQUENCE [LARGE SCALE GENOMIC DNA]</scope>
    <source>
        <strain evidence="1 2">AUSMDU00012717</strain>
    </source>
</reference>
<evidence type="ECO:0000313" key="1">
    <source>
        <dbReference type="EMBL" id="QIS08726.1"/>
    </source>
</evidence>
<accession>A0A6G9Y6M5</accession>
<dbReference type="SUPFAM" id="SSF51905">
    <property type="entry name" value="FAD/NAD(P)-binding domain"/>
    <property type="match status" value="1"/>
</dbReference>
<dbReference type="RefSeq" id="WP_167471924.1">
    <property type="nucleotide sequence ID" value="NZ_CP046172.1"/>
</dbReference>
<evidence type="ECO:0008006" key="3">
    <source>
        <dbReference type="Google" id="ProtNLM"/>
    </source>
</evidence>
<evidence type="ECO:0000313" key="2">
    <source>
        <dbReference type="Proteomes" id="UP000503540"/>
    </source>
</evidence>
<dbReference type="AlphaFoldDB" id="A0A6G9Y6M5"/>
<dbReference type="InterPro" id="IPR036188">
    <property type="entry name" value="FAD/NAD-bd_sf"/>
</dbReference>
<organism evidence="1 2">
    <name type="scientific">Nocardia arthritidis</name>
    <dbReference type="NCBI Taxonomy" id="228602"/>
    <lineage>
        <taxon>Bacteria</taxon>
        <taxon>Bacillati</taxon>
        <taxon>Actinomycetota</taxon>
        <taxon>Actinomycetes</taxon>
        <taxon>Mycobacteriales</taxon>
        <taxon>Nocardiaceae</taxon>
        <taxon>Nocardia</taxon>
    </lineage>
</organism>
<dbReference type="EMBL" id="CP046172">
    <property type="protein sequence ID" value="QIS08726.1"/>
    <property type="molecule type" value="Genomic_DNA"/>
</dbReference>
<dbReference type="KEGG" id="nah:F5544_04060"/>
<dbReference type="Gene3D" id="3.50.50.60">
    <property type="entry name" value="FAD/NAD(P)-binding domain"/>
    <property type="match status" value="1"/>
</dbReference>
<dbReference type="PANTHER" id="PTHR43106:SF1">
    <property type="entry name" value="DEHYDROGENASE-RELATED"/>
    <property type="match status" value="1"/>
</dbReference>
<dbReference type="PANTHER" id="PTHR43106">
    <property type="entry name" value="DEHYDROGENASE-RELATED"/>
    <property type="match status" value="1"/>
</dbReference>
<sequence>MRTFDIAVVGAGPAGLAAASKFATRSYSVALIDGGKPVVDRDREHASDITRGHGGAGLFSDGKFSFFPSASGLWGLPRTADLKAAYAWTCALLGSYGLDTPPFPDDPTAYSVGNGEWVLKDYPSDYLSLDARLRLTTELVTAARATLLSETEVTSVRYDEVADEFDIAVYDRNGGESRIAARRLLIGSGRFGPLRLGDLTRDYEFHRLEIGFRIQQPADRAFFRDMRQLDPKLRFREPDGTVEWRTFCACRQGEATLSETQGLWTVSGRSDCPPTGLSNVGFNTRVLDETIAARTLKPLLKALSDDEVGFTVPAEGILGNDAETVAVFDRVYGTELRETMAAGLRRLAAAFPAVRDERTVLIGPTLEGVGWYPKVDGDLRLTDAPAWVAGDACGLFRGIVAALISGHYAASSVLRDLDANC</sequence>
<dbReference type="Proteomes" id="UP000503540">
    <property type="component" value="Chromosome"/>
</dbReference>
<protein>
    <recommendedName>
        <fullName evidence="3">FAD/NAD(P)-binding domain-containing protein</fullName>
    </recommendedName>
</protein>
<proteinExistence type="predicted"/>
<name>A0A6G9Y6M5_9NOCA</name>
<keyword evidence="2" id="KW-1185">Reference proteome</keyword>